<feature type="binding site" evidence="7">
    <location>
        <begin position="33"/>
        <end position="40"/>
    </location>
    <ligand>
        <name>ATP</name>
        <dbReference type="ChEBI" id="CHEBI:30616"/>
    </ligand>
</feature>
<dbReference type="GO" id="GO:0019379">
    <property type="term" value="P:sulfate assimilation, phosphoadenylyl sulfate reduction by phosphoadenylyl-sulfate reductase (thioredoxin)"/>
    <property type="evidence" value="ECO:0007669"/>
    <property type="project" value="TreeGrafter"/>
</dbReference>
<dbReference type="Gene3D" id="3.40.50.300">
    <property type="entry name" value="P-loop containing nucleotide triphosphate hydrolases"/>
    <property type="match status" value="1"/>
</dbReference>
<dbReference type="GO" id="GO:0005737">
    <property type="term" value="C:cytoplasm"/>
    <property type="evidence" value="ECO:0007669"/>
    <property type="project" value="TreeGrafter"/>
</dbReference>
<comment type="pathway">
    <text evidence="7 8">Sulfur metabolism; hydrogen sulfide biosynthesis; sulfite from sulfate: step 2/3.</text>
</comment>
<dbReference type="GO" id="GO:0005524">
    <property type="term" value="F:ATP binding"/>
    <property type="evidence" value="ECO:0007669"/>
    <property type="project" value="UniProtKB-UniRule"/>
</dbReference>
<dbReference type="SUPFAM" id="SSF52540">
    <property type="entry name" value="P-loop containing nucleoside triphosphate hydrolases"/>
    <property type="match status" value="1"/>
</dbReference>
<dbReference type="RefSeq" id="WP_166920710.1">
    <property type="nucleotide sequence ID" value="NZ_JAASRN010000005.1"/>
</dbReference>
<dbReference type="AlphaFoldDB" id="A0A846MTN7"/>
<protein>
    <recommendedName>
        <fullName evidence="2 7">Adenylyl-sulfate kinase</fullName>
        <ecNumber evidence="2 7">2.7.1.25</ecNumber>
    </recommendedName>
    <alternativeName>
        <fullName evidence="7">APS kinase</fullName>
    </alternativeName>
    <alternativeName>
        <fullName evidence="7">ATP adenosine-5'-phosphosulfate 3'-phosphotransferase</fullName>
    </alternativeName>
    <alternativeName>
        <fullName evidence="7">Adenosine-5'-phosphosulfate kinase</fullName>
    </alternativeName>
</protein>
<reference evidence="10 11" key="1">
    <citation type="submission" date="2020-03" db="EMBL/GenBank/DDBJ databases">
        <title>Genomic Encyclopedia of Type Strains, Phase IV (KMG-IV): sequencing the most valuable type-strain genomes for metagenomic binning, comparative biology and taxonomic classification.</title>
        <authorList>
            <person name="Goeker M."/>
        </authorList>
    </citation>
    <scope>NUCLEOTIDE SEQUENCE [LARGE SCALE GENOMIC DNA]</scope>
    <source>
        <strain evidence="10 11">DSM 5718</strain>
    </source>
</reference>
<organism evidence="10 11">
    <name type="scientific">Thermonema lapsum</name>
    <dbReference type="NCBI Taxonomy" id="28195"/>
    <lineage>
        <taxon>Bacteria</taxon>
        <taxon>Pseudomonadati</taxon>
        <taxon>Bacteroidota</taxon>
        <taxon>Cytophagia</taxon>
        <taxon>Cytophagales</taxon>
        <taxon>Thermonemataceae</taxon>
        <taxon>Thermonema</taxon>
    </lineage>
</organism>
<evidence type="ECO:0000313" key="10">
    <source>
        <dbReference type="EMBL" id="NIK74692.1"/>
    </source>
</evidence>
<dbReference type="Pfam" id="PF01583">
    <property type="entry name" value="APS_kinase"/>
    <property type="match status" value="1"/>
</dbReference>
<dbReference type="FunFam" id="3.40.50.300:FF:000212">
    <property type="entry name" value="Adenylyl-sulfate kinase"/>
    <property type="match status" value="1"/>
</dbReference>
<feature type="domain" description="APS kinase" evidence="9">
    <location>
        <begin position="26"/>
        <end position="174"/>
    </location>
</feature>
<gene>
    <name evidence="7" type="primary">cysC</name>
    <name evidence="10" type="ORF">FHS56_002224</name>
</gene>
<feature type="active site" description="Phosphoserine intermediate" evidence="7">
    <location>
        <position position="107"/>
    </location>
</feature>
<comment type="function">
    <text evidence="7 8">Catalyzes the synthesis of activated sulfate.</text>
</comment>
<evidence type="ECO:0000256" key="7">
    <source>
        <dbReference type="HAMAP-Rule" id="MF_00065"/>
    </source>
</evidence>
<dbReference type="InterPro" id="IPR027417">
    <property type="entry name" value="P-loop_NTPase"/>
</dbReference>
<evidence type="ECO:0000259" key="9">
    <source>
        <dbReference type="Pfam" id="PF01583"/>
    </source>
</evidence>
<evidence type="ECO:0000256" key="2">
    <source>
        <dbReference type="ARBA" id="ARBA00012121"/>
    </source>
</evidence>
<evidence type="ECO:0000256" key="3">
    <source>
        <dbReference type="ARBA" id="ARBA00022679"/>
    </source>
</evidence>
<comment type="similarity">
    <text evidence="7 8">Belongs to the APS kinase family.</text>
</comment>
<dbReference type="NCBIfam" id="TIGR00455">
    <property type="entry name" value="apsK"/>
    <property type="match status" value="1"/>
</dbReference>
<dbReference type="EMBL" id="JAASRN010000005">
    <property type="protein sequence ID" value="NIK74692.1"/>
    <property type="molecule type" value="Genomic_DNA"/>
</dbReference>
<evidence type="ECO:0000256" key="4">
    <source>
        <dbReference type="ARBA" id="ARBA00022741"/>
    </source>
</evidence>
<evidence type="ECO:0000313" key="11">
    <source>
        <dbReference type="Proteomes" id="UP000537126"/>
    </source>
</evidence>
<dbReference type="InterPro" id="IPR002891">
    <property type="entry name" value="APS"/>
</dbReference>
<dbReference type="HAMAP" id="MF_00065">
    <property type="entry name" value="Adenylyl_sulf_kinase"/>
    <property type="match status" value="1"/>
</dbReference>
<evidence type="ECO:0000256" key="5">
    <source>
        <dbReference type="ARBA" id="ARBA00022777"/>
    </source>
</evidence>
<accession>A0A846MTN7</accession>
<evidence type="ECO:0000256" key="1">
    <source>
        <dbReference type="ARBA" id="ARBA00001823"/>
    </source>
</evidence>
<evidence type="ECO:0000256" key="8">
    <source>
        <dbReference type="RuleBase" id="RU004347"/>
    </source>
</evidence>
<evidence type="ECO:0000256" key="6">
    <source>
        <dbReference type="ARBA" id="ARBA00022840"/>
    </source>
</evidence>
<name>A0A846MTN7_9BACT</name>
<keyword evidence="7" id="KW-0597">Phosphoprotein</keyword>
<dbReference type="UniPathway" id="UPA00140">
    <property type="reaction ID" value="UER00205"/>
</dbReference>
<dbReference type="EC" id="2.7.1.25" evidence="2 7"/>
<dbReference type="PANTHER" id="PTHR42700">
    <property type="entry name" value="SULFATE ADENYLYLTRANSFERASE"/>
    <property type="match status" value="1"/>
</dbReference>
<dbReference type="GO" id="GO:0004781">
    <property type="term" value="F:sulfate adenylyltransferase (ATP) activity"/>
    <property type="evidence" value="ECO:0007669"/>
    <property type="project" value="TreeGrafter"/>
</dbReference>
<proteinExistence type="inferred from homology"/>
<keyword evidence="11" id="KW-1185">Reference proteome</keyword>
<dbReference type="NCBIfam" id="NF003013">
    <property type="entry name" value="PRK03846.1"/>
    <property type="match status" value="1"/>
</dbReference>
<dbReference type="PANTHER" id="PTHR42700:SF1">
    <property type="entry name" value="SULFATE ADENYLYLTRANSFERASE"/>
    <property type="match status" value="1"/>
</dbReference>
<keyword evidence="4 7" id="KW-0547">Nucleotide-binding</keyword>
<dbReference type="InterPro" id="IPR059117">
    <property type="entry name" value="APS_kinase_dom"/>
</dbReference>
<dbReference type="CDD" id="cd02027">
    <property type="entry name" value="APSK"/>
    <property type="match status" value="1"/>
</dbReference>
<dbReference type="GO" id="GO:0070814">
    <property type="term" value="P:hydrogen sulfide biosynthetic process"/>
    <property type="evidence" value="ECO:0007669"/>
    <property type="project" value="UniProtKB-UniRule"/>
</dbReference>
<comment type="caution">
    <text evidence="10">The sequence shown here is derived from an EMBL/GenBank/DDBJ whole genome shotgun (WGS) entry which is preliminary data.</text>
</comment>
<keyword evidence="3 7" id="KW-0808">Transferase</keyword>
<keyword evidence="6 7" id="KW-0067">ATP-binding</keyword>
<dbReference type="GO" id="GO:0004020">
    <property type="term" value="F:adenylylsulfate kinase activity"/>
    <property type="evidence" value="ECO:0007669"/>
    <property type="project" value="UniProtKB-UniRule"/>
</dbReference>
<dbReference type="GO" id="GO:0010134">
    <property type="term" value="P:sulfate assimilation via adenylyl sulfate reduction"/>
    <property type="evidence" value="ECO:0007669"/>
    <property type="project" value="TreeGrafter"/>
</dbReference>
<comment type="catalytic activity">
    <reaction evidence="1 7 8">
        <text>adenosine 5'-phosphosulfate + ATP = 3'-phosphoadenylyl sulfate + ADP + H(+)</text>
        <dbReference type="Rhea" id="RHEA:24152"/>
        <dbReference type="ChEBI" id="CHEBI:15378"/>
        <dbReference type="ChEBI" id="CHEBI:30616"/>
        <dbReference type="ChEBI" id="CHEBI:58243"/>
        <dbReference type="ChEBI" id="CHEBI:58339"/>
        <dbReference type="ChEBI" id="CHEBI:456216"/>
        <dbReference type="EC" id="2.7.1.25"/>
    </reaction>
</comment>
<dbReference type="InterPro" id="IPR050512">
    <property type="entry name" value="Sulf_AdTrans/APS_kinase"/>
</dbReference>
<sequence>MKPRNIKWHQGRISLEDRHRRNKHKSGVIWLTGLPASGKSTLAYELEHRLFHAGMQVYVLDGDNIRHGLNRDLGFSAEDRRENLRRIAEVAKLFVEAGVITIAAFVSPYEQDRQDVRAIFDEDLYIEVYVKCPLEVCEQRDPKGLYEKARRQEIAHFTGVSAPYEPPSNPDLIIETHELSVEEGVNLILQEIKKRKWVDYIP</sequence>
<keyword evidence="5 7" id="KW-0418">Kinase</keyword>
<dbReference type="Proteomes" id="UP000537126">
    <property type="component" value="Unassembled WGS sequence"/>
</dbReference>